<feature type="signal peptide" evidence="2">
    <location>
        <begin position="1"/>
        <end position="26"/>
    </location>
</feature>
<gene>
    <name evidence="3" type="ORF">SNAT2548_LOCUS17263</name>
</gene>
<dbReference type="AlphaFoldDB" id="A0A812PCJ4"/>
<comment type="caution">
    <text evidence="3">The sequence shown here is derived from an EMBL/GenBank/DDBJ whole genome shotgun (WGS) entry which is preliminary data.</text>
</comment>
<reference evidence="3" key="1">
    <citation type="submission" date="2021-02" db="EMBL/GenBank/DDBJ databases">
        <authorList>
            <person name="Dougan E. K."/>
            <person name="Rhodes N."/>
            <person name="Thang M."/>
            <person name="Chan C."/>
        </authorList>
    </citation>
    <scope>NUCLEOTIDE SEQUENCE</scope>
</reference>
<keyword evidence="4" id="KW-1185">Reference proteome</keyword>
<feature type="compositionally biased region" description="Basic and acidic residues" evidence="1">
    <location>
        <begin position="283"/>
        <end position="293"/>
    </location>
</feature>
<name>A0A812PCJ4_9DINO</name>
<keyword evidence="2" id="KW-0732">Signal</keyword>
<evidence type="ECO:0000313" key="4">
    <source>
        <dbReference type="Proteomes" id="UP000604046"/>
    </source>
</evidence>
<feature type="chain" id="PRO_5032283010" evidence="2">
    <location>
        <begin position="27"/>
        <end position="412"/>
    </location>
</feature>
<accession>A0A812PCJ4</accession>
<protein>
    <submittedName>
        <fullName evidence="3">Uncharacterized protein</fullName>
    </submittedName>
</protein>
<dbReference type="EMBL" id="CAJNDS010002105">
    <property type="protein sequence ID" value="CAE7329901.1"/>
    <property type="molecule type" value="Genomic_DNA"/>
</dbReference>
<evidence type="ECO:0000313" key="3">
    <source>
        <dbReference type="EMBL" id="CAE7329901.1"/>
    </source>
</evidence>
<evidence type="ECO:0000256" key="1">
    <source>
        <dbReference type="SAM" id="MobiDB-lite"/>
    </source>
</evidence>
<proteinExistence type="predicted"/>
<dbReference type="OrthoDB" id="5548170at2759"/>
<feature type="region of interest" description="Disordered" evidence="1">
    <location>
        <begin position="275"/>
        <end position="295"/>
    </location>
</feature>
<dbReference type="Proteomes" id="UP000604046">
    <property type="component" value="Unassembled WGS sequence"/>
</dbReference>
<organism evidence="3 4">
    <name type="scientific">Symbiodinium natans</name>
    <dbReference type="NCBI Taxonomy" id="878477"/>
    <lineage>
        <taxon>Eukaryota</taxon>
        <taxon>Sar</taxon>
        <taxon>Alveolata</taxon>
        <taxon>Dinophyceae</taxon>
        <taxon>Suessiales</taxon>
        <taxon>Symbiodiniaceae</taxon>
        <taxon>Symbiodinium</taxon>
    </lineage>
</organism>
<evidence type="ECO:0000256" key="2">
    <source>
        <dbReference type="SAM" id="SignalP"/>
    </source>
</evidence>
<sequence length="412" mass="45772">MTRSCMGVLLLSLPECLLGLLQLLDAQGLAQLRRCGRVGNCHGSTLAHAMRVAELRAAILELLQATKFPFVHAAYVLGLNGSHYSLDTATDRHYGIPLRLPRLLCELFRLEVPNTDFTTIRIQKFASSVNFNGSHRTLPVNLHTPFFDAEDTSATPPSHDVNRDAKGVPASALCLTEGCKGGFGELCENLEGDSDEGHHRWRRFVQPAAGSSAPRWIQFPMDTWLRWYWPTSGDYYVIIATCEPADFIRGLRTRQHRQMLKLGFRLPEPWNELNKEDADEDECHERVPEGERRSPRRLSSARVIAAKRLLGLQAVVIPTIQEIEEAYDNAVRQANESAAGQAGTREGNRCGRFGWDIAQLSWASRVLRDAHHAAQEASTQGNPPPWIQEQVSQEPISIAAPAQLLPLPAPGA</sequence>